<gene>
    <name evidence="3" type="ORF">SAMN04489716_5516</name>
</gene>
<dbReference type="EMBL" id="LT629758">
    <property type="protein sequence ID" value="SDT67731.1"/>
    <property type="molecule type" value="Genomic_DNA"/>
</dbReference>
<accession>A0A1H2CBB4</accession>
<protein>
    <recommendedName>
        <fullName evidence="5">tRNA_anti-like</fullName>
    </recommendedName>
</protein>
<evidence type="ECO:0000256" key="2">
    <source>
        <dbReference type="SAM" id="SignalP"/>
    </source>
</evidence>
<proteinExistence type="predicted"/>
<evidence type="ECO:0000256" key="1">
    <source>
        <dbReference type="SAM" id="MobiDB-lite"/>
    </source>
</evidence>
<dbReference type="RefSeq" id="WP_092547369.1">
    <property type="nucleotide sequence ID" value="NZ_BOMJ01000054.1"/>
</dbReference>
<evidence type="ECO:0008006" key="5">
    <source>
        <dbReference type="Google" id="ProtNLM"/>
    </source>
</evidence>
<dbReference type="SUPFAM" id="SSF101756">
    <property type="entry name" value="Hypothetical protein YgiW"/>
    <property type="match status" value="1"/>
</dbReference>
<reference evidence="3 4" key="1">
    <citation type="submission" date="2016-10" db="EMBL/GenBank/DDBJ databases">
        <authorList>
            <person name="de Groot N.N."/>
        </authorList>
    </citation>
    <scope>NUCLEOTIDE SEQUENCE [LARGE SCALE GENOMIC DNA]</scope>
    <source>
        <strain evidence="3 4">DSM 43941</strain>
    </source>
</reference>
<keyword evidence="2" id="KW-0732">Signal</keyword>
<dbReference type="PROSITE" id="PS51257">
    <property type="entry name" value="PROKAR_LIPOPROTEIN"/>
    <property type="match status" value="1"/>
</dbReference>
<dbReference type="InterPro" id="IPR012340">
    <property type="entry name" value="NA-bd_OB-fold"/>
</dbReference>
<name>A0A1H2CBB4_9ACTN</name>
<dbReference type="OrthoDB" id="5148907at2"/>
<feature type="region of interest" description="Disordered" evidence="1">
    <location>
        <begin position="32"/>
        <end position="61"/>
    </location>
</feature>
<feature type="signal peptide" evidence="2">
    <location>
        <begin position="1"/>
        <end position="23"/>
    </location>
</feature>
<dbReference type="InterPro" id="IPR036700">
    <property type="entry name" value="BOBF_sf"/>
</dbReference>
<dbReference type="AlphaFoldDB" id="A0A1H2CBB4"/>
<sequence>MQIRKAVVPAALLLALIAGCANNAPIDAGGAPEPAFSTSGTTAEPSTAPYSASASASPEPGSVTLTGTVSAGVEAKCLLLKDGTGDHLLIIRDDKLRASIQDGARVTVVGKAQSGLMTTCMQGQPFVVSSVTVH</sequence>
<feature type="compositionally biased region" description="Low complexity" evidence="1">
    <location>
        <begin position="41"/>
        <end position="60"/>
    </location>
</feature>
<dbReference type="STRING" id="113562.SAMN04489716_5516"/>
<evidence type="ECO:0000313" key="4">
    <source>
        <dbReference type="Proteomes" id="UP000198688"/>
    </source>
</evidence>
<keyword evidence="4" id="KW-1185">Reference proteome</keyword>
<organism evidence="3 4">
    <name type="scientific">Actinoplanes derwentensis</name>
    <dbReference type="NCBI Taxonomy" id="113562"/>
    <lineage>
        <taxon>Bacteria</taxon>
        <taxon>Bacillati</taxon>
        <taxon>Actinomycetota</taxon>
        <taxon>Actinomycetes</taxon>
        <taxon>Micromonosporales</taxon>
        <taxon>Micromonosporaceae</taxon>
        <taxon>Actinoplanes</taxon>
    </lineage>
</organism>
<dbReference type="Proteomes" id="UP000198688">
    <property type="component" value="Chromosome I"/>
</dbReference>
<dbReference type="Gene3D" id="2.40.50.140">
    <property type="entry name" value="Nucleic acid-binding proteins"/>
    <property type="match status" value="1"/>
</dbReference>
<feature type="chain" id="PRO_5038598360" description="tRNA_anti-like" evidence="2">
    <location>
        <begin position="24"/>
        <end position="134"/>
    </location>
</feature>
<evidence type="ECO:0000313" key="3">
    <source>
        <dbReference type="EMBL" id="SDT67731.1"/>
    </source>
</evidence>